<evidence type="ECO:0000256" key="5">
    <source>
        <dbReference type="ARBA" id="ARBA00022777"/>
    </source>
</evidence>
<name>A0A449BF58_HAPAX</name>
<dbReference type="STRING" id="1278311.GCA_000428705_00140"/>
<keyword evidence="7" id="KW-0963">Cytoplasm</keyword>
<comment type="similarity">
    <text evidence="1 7 8">Belongs to the acetokinase family.</text>
</comment>
<dbReference type="EMBL" id="LR215048">
    <property type="protein sequence ID" value="VEU81058.1"/>
    <property type="molecule type" value="Genomic_DNA"/>
</dbReference>
<feature type="site" description="Transition state stabilizer" evidence="7">
    <location>
        <position position="177"/>
    </location>
</feature>
<evidence type="ECO:0000256" key="6">
    <source>
        <dbReference type="ARBA" id="ARBA00022840"/>
    </source>
</evidence>
<dbReference type="GO" id="GO:0006083">
    <property type="term" value="P:acetate metabolic process"/>
    <property type="evidence" value="ECO:0007669"/>
    <property type="project" value="TreeGrafter"/>
</dbReference>
<dbReference type="PROSITE" id="PS01075">
    <property type="entry name" value="ACETATE_KINASE_1"/>
    <property type="match status" value="1"/>
</dbReference>
<keyword evidence="10" id="KW-1185">Reference proteome</keyword>
<evidence type="ECO:0000313" key="10">
    <source>
        <dbReference type="Proteomes" id="UP000289841"/>
    </source>
</evidence>
<dbReference type="SUPFAM" id="SSF53067">
    <property type="entry name" value="Actin-like ATPase domain"/>
    <property type="match status" value="2"/>
</dbReference>
<dbReference type="InterPro" id="IPR000890">
    <property type="entry name" value="Aliphatic_acid_kin_short-chain"/>
</dbReference>
<feature type="binding site" evidence="7">
    <location>
        <begin position="326"/>
        <end position="330"/>
    </location>
    <ligand>
        <name>ATP</name>
        <dbReference type="ChEBI" id="CHEBI:30616"/>
    </ligand>
</feature>
<feature type="site" description="Transition state stabilizer" evidence="7">
    <location>
        <position position="236"/>
    </location>
</feature>
<feature type="binding site" evidence="7">
    <location>
        <position position="88"/>
    </location>
    <ligand>
        <name>substrate</name>
    </ligand>
</feature>
<keyword evidence="7" id="KW-0460">Magnesium</keyword>
<evidence type="ECO:0000256" key="3">
    <source>
        <dbReference type="ARBA" id="ARBA00022723"/>
    </source>
</evidence>
<keyword evidence="4 7" id="KW-0547">Nucleotide-binding</keyword>
<comment type="function">
    <text evidence="7">Catalyzes the formation of acetyl phosphate from acetate and ATP. Can also catalyze the reverse reaction.</text>
</comment>
<dbReference type="GO" id="GO:0000287">
    <property type="term" value="F:magnesium ion binding"/>
    <property type="evidence" value="ECO:0007669"/>
    <property type="project" value="UniProtKB-UniRule"/>
</dbReference>
<dbReference type="PRINTS" id="PR00471">
    <property type="entry name" value="ACETATEKNASE"/>
</dbReference>
<keyword evidence="3 7" id="KW-0479">Metal-binding</keyword>
<dbReference type="Gene3D" id="3.30.420.40">
    <property type="match status" value="2"/>
</dbReference>
<keyword evidence="6 7" id="KW-0067">ATP-binding</keyword>
<dbReference type="GO" id="GO:0006085">
    <property type="term" value="P:acetyl-CoA biosynthetic process"/>
    <property type="evidence" value="ECO:0007669"/>
    <property type="project" value="UniProtKB-UniRule"/>
</dbReference>
<dbReference type="GO" id="GO:0008776">
    <property type="term" value="F:acetate kinase activity"/>
    <property type="evidence" value="ECO:0007669"/>
    <property type="project" value="UniProtKB-UniRule"/>
</dbReference>
<comment type="subcellular location">
    <subcellularLocation>
        <location evidence="7">Cytoplasm</location>
    </subcellularLocation>
</comment>
<protein>
    <recommendedName>
        <fullName evidence="7">Acetate kinase</fullName>
        <ecNumber evidence="7">2.7.2.1</ecNumber>
    </recommendedName>
    <alternativeName>
        <fullName evidence="7">Acetokinase</fullName>
    </alternativeName>
</protein>
<reference evidence="9 10" key="1">
    <citation type="submission" date="2019-01" db="EMBL/GenBank/DDBJ databases">
        <authorList>
            <consortium name="Pathogen Informatics"/>
        </authorList>
    </citation>
    <scope>NUCLEOTIDE SEQUENCE [LARGE SCALE GENOMIC DNA]</scope>
    <source>
        <strain evidence="9 10">NCTC10138</strain>
    </source>
</reference>
<dbReference type="PANTHER" id="PTHR21060:SF15">
    <property type="entry name" value="ACETATE KINASE-RELATED"/>
    <property type="match status" value="1"/>
</dbReference>
<feature type="binding site" evidence="7">
    <location>
        <position position="380"/>
    </location>
    <ligand>
        <name>Mg(2+)</name>
        <dbReference type="ChEBI" id="CHEBI:18420"/>
    </ligand>
</feature>
<evidence type="ECO:0000256" key="7">
    <source>
        <dbReference type="HAMAP-Rule" id="MF_00020"/>
    </source>
</evidence>
<dbReference type="PANTHER" id="PTHR21060">
    <property type="entry name" value="ACETATE KINASE"/>
    <property type="match status" value="1"/>
</dbReference>
<dbReference type="EC" id="2.7.2.1" evidence="7"/>
<feature type="binding site" evidence="7">
    <location>
        <begin position="203"/>
        <end position="207"/>
    </location>
    <ligand>
        <name>ATP</name>
        <dbReference type="ChEBI" id="CHEBI:30616"/>
    </ligand>
</feature>
<comment type="subunit">
    <text evidence="7">Homodimer.</text>
</comment>
<sequence length="394" mass="43085">MKIIAINAGSSSLKFQLLEMPEETVITSGVVEKIGSKDAIFTIKFNGKKDEKITEIKNHSVAVEMLLEALISNGIIKSVDEIEGVGHRIVQGGEIFQEAAVINDKVIEQIEGLAPLAPLHNHAHVIGIRAFVEALPNVLQLAVFDTTFHQTMDETSYLYATPYEWYEKYGVRKYGFHGTSHQYVSIEAAKRLNNKHAKLISCHIGNGVSITAIKDGKSIDTSMGLTPLEGVPMGTRTGNIDPAVLGLLQTKEGKSLEELLEIINKKSGYLGVSGISNDARDLFKAHFAGNKRATLALQIQAKRIADYIGSYYIQLQGLDAIIFTAGIGENSFLVRKLITDHLGVLGVEIDQEVNKATMGDEAVISTPNSKVKVLVIPTNEEVMLAREVYSRIDK</sequence>
<dbReference type="PIRSF" id="PIRSF000722">
    <property type="entry name" value="Acetate_prop_kin"/>
    <property type="match status" value="1"/>
</dbReference>
<comment type="cofactor">
    <cofactor evidence="7">
        <name>Mg(2+)</name>
        <dbReference type="ChEBI" id="CHEBI:18420"/>
    </cofactor>
    <cofactor evidence="7">
        <name>Mn(2+)</name>
        <dbReference type="ChEBI" id="CHEBI:29035"/>
    </cofactor>
    <text evidence="7">Mg(2+). Can also accept Mn(2+).</text>
</comment>
<feature type="active site" description="Proton donor/acceptor" evidence="7">
    <location>
        <position position="145"/>
    </location>
</feature>
<feature type="binding site" evidence="7">
    <location>
        <position position="14"/>
    </location>
    <ligand>
        <name>ATP</name>
        <dbReference type="ChEBI" id="CHEBI:30616"/>
    </ligand>
</feature>
<proteinExistence type="inferred from homology"/>
<accession>A0A449BF58</accession>
<dbReference type="GO" id="GO:0005524">
    <property type="term" value="F:ATP binding"/>
    <property type="evidence" value="ECO:0007669"/>
    <property type="project" value="UniProtKB-KW"/>
</dbReference>
<dbReference type="NCBIfam" id="TIGR00016">
    <property type="entry name" value="ackA"/>
    <property type="match status" value="1"/>
</dbReference>
<organism evidence="9 10">
    <name type="scientific">Haploplasma axanthum</name>
    <name type="common">Acholeplasma axanthum</name>
    <dbReference type="NCBI Taxonomy" id="29552"/>
    <lineage>
        <taxon>Bacteria</taxon>
        <taxon>Bacillati</taxon>
        <taxon>Mycoplasmatota</taxon>
        <taxon>Mollicutes</taxon>
        <taxon>Acholeplasmatales</taxon>
        <taxon>Acholeplasmataceae</taxon>
        <taxon>Haploplasma</taxon>
    </lineage>
</organism>
<feature type="binding site" evidence="7">
    <location>
        <position position="7"/>
    </location>
    <ligand>
        <name>Mg(2+)</name>
        <dbReference type="ChEBI" id="CHEBI:18420"/>
    </ligand>
</feature>
<dbReference type="Proteomes" id="UP000289841">
    <property type="component" value="Chromosome"/>
</dbReference>
<dbReference type="UniPathway" id="UPA00340">
    <property type="reaction ID" value="UER00458"/>
</dbReference>
<evidence type="ECO:0000256" key="2">
    <source>
        <dbReference type="ARBA" id="ARBA00022679"/>
    </source>
</evidence>
<dbReference type="InterPro" id="IPR023865">
    <property type="entry name" value="Aliphatic_acid_kinase_CS"/>
</dbReference>
<dbReference type="AlphaFoldDB" id="A0A449BF58"/>
<evidence type="ECO:0000256" key="1">
    <source>
        <dbReference type="ARBA" id="ARBA00008748"/>
    </source>
</evidence>
<dbReference type="GO" id="GO:0005737">
    <property type="term" value="C:cytoplasm"/>
    <property type="evidence" value="ECO:0007669"/>
    <property type="project" value="UniProtKB-SubCell"/>
</dbReference>
<evidence type="ECO:0000256" key="4">
    <source>
        <dbReference type="ARBA" id="ARBA00022741"/>
    </source>
</evidence>
<gene>
    <name evidence="7 9" type="primary">ackA</name>
    <name evidence="9" type="ORF">NCTC10138_01449</name>
</gene>
<dbReference type="Pfam" id="PF00871">
    <property type="entry name" value="Acetate_kinase"/>
    <property type="match status" value="1"/>
</dbReference>
<dbReference type="InterPro" id="IPR004372">
    <property type="entry name" value="Ac/propionate_kinase"/>
</dbReference>
<comment type="pathway">
    <text evidence="7">Metabolic intermediate biosynthesis; acetyl-CoA biosynthesis; acetyl-CoA from acetate: step 1/2.</text>
</comment>
<dbReference type="InterPro" id="IPR043129">
    <property type="entry name" value="ATPase_NBD"/>
</dbReference>
<dbReference type="CDD" id="cd24010">
    <property type="entry name" value="ASKHA_NBD_AcK_PK"/>
    <property type="match status" value="1"/>
</dbReference>
<dbReference type="PROSITE" id="PS01076">
    <property type="entry name" value="ACETATE_KINASE_2"/>
    <property type="match status" value="1"/>
</dbReference>
<dbReference type="HAMAP" id="MF_00020">
    <property type="entry name" value="Acetate_kinase"/>
    <property type="match status" value="1"/>
</dbReference>
<feature type="binding site" evidence="7">
    <location>
        <begin position="278"/>
        <end position="280"/>
    </location>
    <ligand>
        <name>ATP</name>
        <dbReference type="ChEBI" id="CHEBI:30616"/>
    </ligand>
</feature>
<keyword evidence="2 7" id="KW-0808">Transferase</keyword>
<evidence type="ECO:0000256" key="8">
    <source>
        <dbReference type="RuleBase" id="RU003835"/>
    </source>
</evidence>
<keyword evidence="5 7" id="KW-0418">Kinase</keyword>
<comment type="catalytic activity">
    <reaction evidence="7">
        <text>acetate + ATP = acetyl phosphate + ADP</text>
        <dbReference type="Rhea" id="RHEA:11352"/>
        <dbReference type="ChEBI" id="CHEBI:22191"/>
        <dbReference type="ChEBI" id="CHEBI:30089"/>
        <dbReference type="ChEBI" id="CHEBI:30616"/>
        <dbReference type="ChEBI" id="CHEBI:456216"/>
        <dbReference type="EC" id="2.7.2.1"/>
    </reaction>
</comment>
<dbReference type="KEGG" id="aaxa:NCTC10138_01449"/>
<evidence type="ECO:0000313" key="9">
    <source>
        <dbReference type="EMBL" id="VEU81058.1"/>
    </source>
</evidence>